<keyword evidence="2 4" id="KW-0732">Signal</keyword>
<feature type="chain" id="PRO_5042194204" evidence="4">
    <location>
        <begin position="20"/>
        <end position="419"/>
    </location>
</feature>
<feature type="domain" description="Leprecan-like alpha-helical" evidence="5">
    <location>
        <begin position="36"/>
        <end position="341"/>
    </location>
</feature>
<evidence type="ECO:0000259" key="5">
    <source>
        <dbReference type="Pfam" id="PF23557"/>
    </source>
</evidence>
<comment type="similarity">
    <text evidence="1">Belongs to the leprecan family.</text>
</comment>
<dbReference type="FunFam" id="1.25.40.10:FF:001533">
    <property type="entry name" value="Cartilage associated protein"/>
    <property type="match status" value="1"/>
</dbReference>
<evidence type="ECO:0000256" key="2">
    <source>
        <dbReference type="ARBA" id="ARBA00022729"/>
    </source>
</evidence>
<dbReference type="InterPro" id="IPR011990">
    <property type="entry name" value="TPR-like_helical_dom_sf"/>
</dbReference>
<keyword evidence="3" id="KW-0325">Glycoprotein</keyword>
<dbReference type="Gene3D" id="1.25.40.10">
    <property type="entry name" value="Tetratricopeptide repeat domain"/>
    <property type="match status" value="2"/>
</dbReference>
<evidence type="ECO:0000256" key="1">
    <source>
        <dbReference type="ARBA" id="ARBA00006487"/>
    </source>
</evidence>
<sequence>MLQCQYCIFAFFFLVGVQAQYERYSFRSYPRDELMPLESAYRYGLDQYSNENWPETVNYLEISLRLYRLLRDSEAFCNLNCSTAKMPELESNEGGELGRFAGFPELRVFGDLLMRAQCLKRCKQGLPAFRQSQPSREIIEEFQNKEPYKFLQYAYFKTNNLPKAIAAAHTFLLVHPDDEMMKRNMAYYKSIPESEVHIKDLETKAYENLFIRAVRAYNGENWRTSISDMELALPDFFKTFEECIAACEGSREIKDFKDFYPNVADHYTEVLKCKLKCESNLTPIIGGYVVEKFVATMYHYLQFAYYKLNDVKNAAPCAASYLLFDQDDDVMKQNMVYYQYHKDKWGLTDEHFKPRPEAVLFHNITTIQKELYEFALLHLVDDDELESKANYVCSDTEFKGASQHYSAWRTGTGWFDHKR</sequence>
<feature type="signal peptide" evidence="4">
    <location>
        <begin position="1"/>
        <end position="19"/>
    </location>
</feature>
<dbReference type="GO" id="GO:0005518">
    <property type="term" value="F:collagen binding"/>
    <property type="evidence" value="ECO:0007669"/>
    <property type="project" value="TreeGrafter"/>
</dbReference>
<proteinExistence type="inferred from homology"/>
<dbReference type="InterPro" id="IPR056585">
    <property type="entry name" value="Leprecan_dom"/>
</dbReference>
<dbReference type="Proteomes" id="UP001295444">
    <property type="component" value="Chromosome 04"/>
</dbReference>
<gene>
    <name evidence="6" type="ORF">PECUL_23A053204</name>
</gene>
<dbReference type="PANTHER" id="PTHR13986">
    <property type="entry name" value="PROTEIN LYSINE HYDROXYLATION COMPLEX COMPONENT"/>
    <property type="match status" value="1"/>
</dbReference>
<dbReference type="Pfam" id="PF23557">
    <property type="entry name" value="TPR_leprecan"/>
    <property type="match status" value="1"/>
</dbReference>
<name>A0AAD1W0G8_PELCU</name>
<keyword evidence="7" id="KW-1185">Reference proteome</keyword>
<dbReference type="InterPro" id="IPR052284">
    <property type="entry name" value="Collagen_mod_leprecan"/>
</dbReference>
<dbReference type="GO" id="GO:0030199">
    <property type="term" value="P:collagen fibril organization"/>
    <property type="evidence" value="ECO:0007669"/>
    <property type="project" value="TreeGrafter"/>
</dbReference>
<dbReference type="AlphaFoldDB" id="A0AAD1W0G8"/>
<organism evidence="6 7">
    <name type="scientific">Pelobates cultripes</name>
    <name type="common">Western spadefoot toad</name>
    <dbReference type="NCBI Taxonomy" id="61616"/>
    <lineage>
        <taxon>Eukaryota</taxon>
        <taxon>Metazoa</taxon>
        <taxon>Chordata</taxon>
        <taxon>Craniata</taxon>
        <taxon>Vertebrata</taxon>
        <taxon>Euteleostomi</taxon>
        <taxon>Amphibia</taxon>
        <taxon>Batrachia</taxon>
        <taxon>Anura</taxon>
        <taxon>Pelobatoidea</taxon>
        <taxon>Pelobatidae</taxon>
        <taxon>Pelobates</taxon>
    </lineage>
</organism>
<evidence type="ECO:0000313" key="6">
    <source>
        <dbReference type="EMBL" id="CAH2283500.1"/>
    </source>
</evidence>
<evidence type="ECO:0000313" key="7">
    <source>
        <dbReference type="Proteomes" id="UP001295444"/>
    </source>
</evidence>
<accession>A0AAD1W0G8</accession>
<dbReference type="FunFam" id="1.25.40.10:FF:001015">
    <property type="entry name" value="Cartilage associated protein"/>
    <property type="match status" value="1"/>
</dbReference>
<dbReference type="PANTHER" id="PTHR13986:SF3">
    <property type="entry name" value="CARTILAGE-ASSOCIATED PROTEIN"/>
    <property type="match status" value="1"/>
</dbReference>
<protein>
    <submittedName>
        <fullName evidence="6">Cartilage-associated</fullName>
    </submittedName>
</protein>
<dbReference type="EMBL" id="OW240915">
    <property type="protein sequence ID" value="CAH2283500.1"/>
    <property type="molecule type" value="Genomic_DNA"/>
</dbReference>
<reference evidence="6" key="1">
    <citation type="submission" date="2022-03" db="EMBL/GenBank/DDBJ databases">
        <authorList>
            <person name="Alioto T."/>
            <person name="Alioto T."/>
            <person name="Gomez Garrido J."/>
        </authorList>
    </citation>
    <scope>NUCLEOTIDE SEQUENCE</scope>
</reference>
<evidence type="ECO:0000256" key="4">
    <source>
        <dbReference type="SAM" id="SignalP"/>
    </source>
</evidence>
<dbReference type="GO" id="GO:0005783">
    <property type="term" value="C:endoplasmic reticulum"/>
    <property type="evidence" value="ECO:0007669"/>
    <property type="project" value="TreeGrafter"/>
</dbReference>
<evidence type="ECO:0000256" key="3">
    <source>
        <dbReference type="ARBA" id="ARBA00023180"/>
    </source>
</evidence>